<dbReference type="Proteomes" id="UP000287651">
    <property type="component" value="Unassembled WGS sequence"/>
</dbReference>
<evidence type="ECO:0000256" key="1">
    <source>
        <dbReference type="SAM" id="MobiDB-lite"/>
    </source>
</evidence>
<feature type="region of interest" description="Disordered" evidence="1">
    <location>
        <begin position="1"/>
        <end position="28"/>
    </location>
</feature>
<feature type="compositionally biased region" description="Basic and acidic residues" evidence="1">
    <location>
        <begin position="71"/>
        <end position="82"/>
    </location>
</feature>
<reference evidence="2 3" key="1">
    <citation type="journal article" date="2014" name="Agronomy (Basel)">
        <title>A Draft Genome Sequence for Ensete ventricosum, the Drought-Tolerant Tree Against Hunger.</title>
        <authorList>
            <person name="Harrison J."/>
            <person name="Moore K.A."/>
            <person name="Paszkiewicz K."/>
            <person name="Jones T."/>
            <person name="Grant M."/>
            <person name="Ambacheew D."/>
            <person name="Muzemil S."/>
            <person name="Studholme D.J."/>
        </authorList>
    </citation>
    <scope>NUCLEOTIDE SEQUENCE [LARGE SCALE GENOMIC DNA]</scope>
</reference>
<evidence type="ECO:0000313" key="2">
    <source>
        <dbReference type="EMBL" id="RRT50192.1"/>
    </source>
</evidence>
<dbReference type="EMBL" id="AMZH03012902">
    <property type="protein sequence ID" value="RRT50192.1"/>
    <property type="molecule type" value="Genomic_DNA"/>
</dbReference>
<dbReference type="AlphaFoldDB" id="A0A426YEK7"/>
<comment type="caution">
    <text evidence="2">The sequence shown here is derived from an EMBL/GenBank/DDBJ whole genome shotgun (WGS) entry which is preliminary data.</text>
</comment>
<proteinExistence type="predicted"/>
<name>A0A426YEK7_ENSVE</name>
<feature type="region of interest" description="Disordered" evidence="1">
    <location>
        <begin position="42"/>
        <end position="82"/>
    </location>
</feature>
<sequence length="164" mass="17555">MLPLDPFRGGRPWPNPLQGRATTAKPLTGSASCGWVAAARATTSRGSARARGVARGQQRLPMGKGSRRLRRGDDDDDRKGKAARVKGLDDIVGPHREFAEGIGMLARNTSGNHRKKTVRLVVRTLEAARLMGISTAEPPMSDGCTAAAQDFEWLSTAEPPWLGG</sequence>
<protein>
    <submittedName>
        <fullName evidence="2">Uncharacterized protein</fullName>
    </submittedName>
</protein>
<feature type="compositionally biased region" description="Low complexity" evidence="1">
    <location>
        <begin position="42"/>
        <end position="59"/>
    </location>
</feature>
<evidence type="ECO:0000313" key="3">
    <source>
        <dbReference type="Proteomes" id="UP000287651"/>
    </source>
</evidence>
<organism evidence="2 3">
    <name type="scientific">Ensete ventricosum</name>
    <name type="common">Abyssinian banana</name>
    <name type="synonym">Musa ensete</name>
    <dbReference type="NCBI Taxonomy" id="4639"/>
    <lineage>
        <taxon>Eukaryota</taxon>
        <taxon>Viridiplantae</taxon>
        <taxon>Streptophyta</taxon>
        <taxon>Embryophyta</taxon>
        <taxon>Tracheophyta</taxon>
        <taxon>Spermatophyta</taxon>
        <taxon>Magnoliopsida</taxon>
        <taxon>Liliopsida</taxon>
        <taxon>Zingiberales</taxon>
        <taxon>Musaceae</taxon>
        <taxon>Ensete</taxon>
    </lineage>
</organism>
<gene>
    <name evidence="2" type="ORF">B296_00004061</name>
</gene>
<accession>A0A426YEK7</accession>